<dbReference type="OrthoDB" id="5365482at2"/>
<reference evidence="3 4" key="1">
    <citation type="submission" date="2017-09" db="EMBL/GenBank/DDBJ databases">
        <title>Genomics of the genus Arcobacter.</title>
        <authorList>
            <person name="Perez-Cataluna A."/>
            <person name="Figueras M.J."/>
            <person name="Salas-Masso N."/>
        </authorList>
    </citation>
    <scope>NUCLEOTIDE SEQUENCE [LARGE SCALE GENOMIC DNA]</scope>
    <source>
        <strain evidence="3 4">F156-34</strain>
    </source>
</reference>
<comment type="similarity">
    <text evidence="1">Belongs to the universal stress protein A family.</text>
</comment>
<dbReference type="AlphaFoldDB" id="A0A4Q1AYF3"/>
<keyword evidence="4" id="KW-1185">Reference proteome</keyword>
<dbReference type="InterPro" id="IPR006015">
    <property type="entry name" value="Universal_stress_UspA"/>
</dbReference>
<comment type="caution">
    <text evidence="3">The sequence shown here is derived from an EMBL/GenBank/DDBJ whole genome shotgun (WGS) entry which is preliminary data.</text>
</comment>
<name>A0A4Q1AYF3_9BACT</name>
<feature type="domain" description="UspA" evidence="2">
    <location>
        <begin position="4"/>
        <end position="139"/>
    </location>
</feature>
<dbReference type="Proteomes" id="UP000289718">
    <property type="component" value="Unassembled WGS sequence"/>
</dbReference>
<dbReference type="Gene3D" id="3.40.50.620">
    <property type="entry name" value="HUPs"/>
    <property type="match status" value="2"/>
</dbReference>
<evidence type="ECO:0000259" key="2">
    <source>
        <dbReference type="Pfam" id="PF00582"/>
    </source>
</evidence>
<dbReference type="InterPro" id="IPR014729">
    <property type="entry name" value="Rossmann-like_a/b/a_fold"/>
</dbReference>
<gene>
    <name evidence="3" type="ORF">CP965_02795</name>
</gene>
<dbReference type="SUPFAM" id="SSF52402">
    <property type="entry name" value="Adenine nucleotide alpha hydrolases-like"/>
    <property type="match status" value="2"/>
</dbReference>
<dbReference type="PANTHER" id="PTHR46268:SF6">
    <property type="entry name" value="UNIVERSAL STRESS PROTEIN UP12"/>
    <property type="match status" value="1"/>
</dbReference>
<dbReference type="EMBL" id="NXIE01000001">
    <property type="protein sequence ID" value="RXK14393.1"/>
    <property type="molecule type" value="Genomic_DNA"/>
</dbReference>
<dbReference type="RefSeq" id="WP_129060533.1">
    <property type="nucleotide sequence ID" value="NZ_NXIE01000001.1"/>
</dbReference>
<organism evidence="3 4">
    <name type="scientific">Halarcobacter mediterraneus</name>
    <dbReference type="NCBI Taxonomy" id="2023153"/>
    <lineage>
        <taxon>Bacteria</taxon>
        <taxon>Pseudomonadati</taxon>
        <taxon>Campylobacterota</taxon>
        <taxon>Epsilonproteobacteria</taxon>
        <taxon>Campylobacterales</taxon>
        <taxon>Arcobacteraceae</taxon>
        <taxon>Halarcobacter</taxon>
    </lineage>
</organism>
<evidence type="ECO:0000313" key="4">
    <source>
        <dbReference type="Proteomes" id="UP000289718"/>
    </source>
</evidence>
<accession>A0A4Q1AYF3</accession>
<dbReference type="PRINTS" id="PR01438">
    <property type="entry name" value="UNVRSLSTRESS"/>
</dbReference>
<sequence>MNSFKNIVVGLDISKSSLFVLKRAFLLAKNNNSKVTIVHAIDTNWFSELFSDSNLDELKEQALINIKEQIELIDTKGIEYSIEVDKEAASTYVVDTAVNIGADLIIIGANEKDDRKISLLGSTAHKIAQNFKLPLLIVKNPCENENYKKPVAFTDLSEVSLKSINFSRKFFKQEIKVVYIYKQISEIAFRYYNEFENKDKIQLGIKKKEEEKFKKFTNEHHFKDNELIEESFGLNDALLSYSTKNNNDLVVIGSNGVNYTGSFFYGSTASYLMENLKSDVLIYIPE</sequence>
<dbReference type="InterPro" id="IPR006016">
    <property type="entry name" value="UspA"/>
</dbReference>
<feature type="domain" description="UspA" evidence="2">
    <location>
        <begin position="151"/>
        <end position="282"/>
    </location>
</feature>
<proteinExistence type="inferred from homology"/>
<dbReference type="CDD" id="cd00293">
    <property type="entry name" value="USP-like"/>
    <property type="match status" value="2"/>
</dbReference>
<dbReference type="Pfam" id="PF00582">
    <property type="entry name" value="Usp"/>
    <property type="match status" value="2"/>
</dbReference>
<dbReference type="PANTHER" id="PTHR46268">
    <property type="entry name" value="STRESS RESPONSE PROTEIN NHAX"/>
    <property type="match status" value="1"/>
</dbReference>
<evidence type="ECO:0000256" key="1">
    <source>
        <dbReference type="ARBA" id="ARBA00008791"/>
    </source>
</evidence>
<protein>
    <recommendedName>
        <fullName evidence="2">UspA domain-containing protein</fullName>
    </recommendedName>
</protein>
<evidence type="ECO:0000313" key="3">
    <source>
        <dbReference type="EMBL" id="RXK14393.1"/>
    </source>
</evidence>